<gene>
    <name evidence="5" type="primary">LOC115212350</name>
</gene>
<feature type="region of interest" description="Disordered" evidence="3">
    <location>
        <begin position="458"/>
        <end position="494"/>
    </location>
</feature>
<dbReference type="Gene3D" id="1.25.10.10">
    <property type="entry name" value="Leucine-rich Repeat Variant"/>
    <property type="match status" value="1"/>
</dbReference>
<dbReference type="InterPro" id="IPR011989">
    <property type="entry name" value="ARM-like"/>
</dbReference>
<dbReference type="KEGG" id="osn:115212350"/>
<keyword evidence="2" id="KW-0053">Apoptosis</keyword>
<keyword evidence="4" id="KW-1185">Reference proteome</keyword>
<dbReference type="PANTHER" id="PTHR12758">
    <property type="entry name" value="APOPTOSIS INHIBITOR 5-RELATED"/>
    <property type="match status" value="1"/>
</dbReference>
<dbReference type="InterPro" id="IPR008383">
    <property type="entry name" value="API5"/>
</dbReference>
<feature type="region of interest" description="Disordered" evidence="3">
    <location>
        <begin position="543"/>
        <end position="562"/>
    </location>
</feature>
<reference evidence="5" key="1">
    <citation type="submission" date="2025-08" db="UniProtKB">
        <authorList>
            <consortium name="RefSeq"/>
        </authorList>
    </citation>
    <scope>IDENTIFICATION</scope>
</reference>
<accession>A0A6P7SFW4</accession>
<dbReference type="GO" id="GO:0005634">
    <property type="term" value="C:nucleus"/>
    <property type="evidence" value="ECO:0007669"/>
    <property type="project" value="TreeGrafter"/>
</dbReference>
<dbReference type="Proteomes" id="UP000515154">
    <property type="component" value="Linkage group LG5"/>
</dbReference>
<comment type="similarity">
    <text evidence="1">Belongs to the API5 family.</text>
</comment>
<evidence type="ECO:0000256" key="3">
    <source>
        <dbReference type="SAM" id="MobiDB-lite"/>
    </source>
</evidence>
<dbReference type="SUPFAM" id="SSF48371">
    <property type="entry name" value="ARM repeat"/>
    <property type="match status" value="1"/>
</dbReference>
<proteinExistence type="inferred from homology"/>
<evidence type="ECO:0000256" key="2">
    <source>
        <dbReference type="ARBA" id="ARBA00022703"/>
    </source>
</evidence>
<organism evidence="4 5">
    <name type="scientific">Octopus sinensis</name>
    <name type="common">East Asian common octopus</name>
    <dbReference type="NCBI Taxonomy" id="2607531"/>
    <lineage>
        <taxon>Eukaryota</taxon>
        <taxon>Metazoa</taxon>
        <taxon>Spiralia</taxon>
        <taxon>Lophotrochozoa</taxon>
        <taxon>Mollusca</taxon>
        <taxon>Cephalopoda</taxon>
        <taxon>Coleoidea</taxon>
        <taxon>Octopodiformes</taxon>
        <taxon>Octopoda</taxon>
        <taxon>Incirrata</taxon>
        <taxon>Octopodidae</taxon>
        <taxon>Octopus</taxon>
    </lineage>
</organism>
<dbReference type="PANTHER" id="PTHR12758:SF19">
    <property type="entry name" value="APOPTOSIS INHIBITOR 5"/>
    <property type="match status" value="1"/>
</dbReference>
<dbReference type="InterPro" id="IPR016024">
    <property type="entry name" value="ARM-type_fold"/>
</dbReference>
<dbReference type="AlphaFoldDB" id="A0A6P7SFW4"/>
<protein>
    <submittedName>
        <fullName evidence="5">Apoptosis inhibitor 5</fullName>
    </submittedName>
</protein>
<sequence length="562" mass="62541">MVTVEQLYKDFGVLQDASNKSEHEEQYLSILSAVKSGASEKRLASQFIARFFKHFPQLSQESFNALFELCEDDDITIRKQAIKDLPALCRVTPEFVSKIVVALIQLLQHFTDSSELSLIQSSLTTLFSINASGTLKGLFSMILGENDCLRDLALKFLTNKVKVLPEDTLGKEDEDLIVGECRKVLMDVTCMEFIAIMNMLKGLKSMSTVTGRQQLVDIIIMQAELDQKFNPEDPDSADRLMQCVKQSLPLFSKNVHSKVFVSYICDHVILDLSNLMNVDGDVNVQLEMLKLFAEISEFAGELDDIEEKVERIYEKLIEYMPLPPSEENDDTAGESSSEEHKLQFSYVECLMFTFHQLGRKCPSFLSDESNADRLKDFRVRLQYFARGVQVYIKQLRTALHGKTGDALKTDENKIKVIALKITSNINILIKDLLHTPPVYKSVVNLSWKPIHIPSKSPPANIGIKRTSNEGFDYNTNRKSPKQDRALYAPPGGKYSQKAGTFPQVNRGGWQQQRGGFGGFNRGNRGRGGIGGSGGGGGIGGGAGSIGGGIHRGNGSVFRGRRF</sequence>
<dbReference type="GO" id="GO:0006915">
    <property type="term" value="P:apoptotic process"/>
    <property type="evidence" value="ECO:0007669"/>
    <property type="project" value="UniProtKB-KW"/>
</dbReference>
<dbReference type="GO" id="GO:0003723">
    <property type="term" value="F:RNA binding"/>
    <property type="evidence" value="ECO:0007669"/>
    <property type="project" value="TreeGrafter"/>
</dbReference>
<name>A0A6P7SFW4_9MOLL</name>
<evidence type="ECO:0000313" key="4">
    <source>
        <dbReference type="Proteomes" id="UP000515154"/>
    </source>
</evidence>
<dbReference type="RefSeq" id="XP_029637080.1">
    <property type="nucleotide sequence ID" value="XM_029781220.2"/>
</dbReference>
<evidence type="ECO:0000313" key="5">
    <source>
        <dbReference type="RefSeq" id="XP_029637080.1"/>
    </source>
</evidence>
<dbReference type="GO" id="GO:0043066">
    <property type="term" value="P:negative regulation of apoptotic process"/>
    <property type="evidence" value="ECO:0007669"/>
    <property type="project" value="TreeGrafter"/>
</dbReference>
<dbReference type="Pfam" id="PF05918">
    <property type="entry name" value="API5"/>
    <property type="match status" value="1"/>
</dbReference>
<evidence type="ECO:0000256" key="1">
    <source>
        <dbReference type="ARBA" id="ARBA00009515"/>
    </source>
</evidence>